<dbReference type="RefSeq" id="WP_377732861.1">
    <property type="nucleotide sequence ID" value="NZ_JBHSRI010000003.1"/>
</dbReference>
<dbReference type="EMBL" id="JBHSRI010000003">
    <property type="protein sequence ID" value="MFC6038764.1"/>
    <property type="molecule type" value="Genomic_DNA"/>
</dbReference>
<name>A0ABW1L530_9BACL</name>
<evidence type="ECO:0000259" key="1">
    <source>
        <dbReference type="PROSITE" id="PS51186"/>
    </source>
</evidence>
<dbReference type="PANTHER" id="PTHR43259:SF1">
    <property type="entry name" value="N-ACETYLTRANSFERASE DOMAIN-CONTAINING PROTEIN"/>
    <property type="match status" value="1"/>
</dbReference>
<dbReference type="InterPro" id="IPR000182">
    <property type="entry name" value="GNAT_dom"/>
</dbReference>
<protein>
    <submittedName>
        <fullName evidence="2">GNAT family N-acetyltransferase</fullName>
        <ecNumber evidence="2">2.3.1.-</ecNumber>
    </submittedName>
</protein>
<gene>
    <name evidence="2" type="ORF">ACFPYN_04755</name>
</gene>
<keyword evidence="3" id="KW-1185">Reference proteome</keyword>
<accession>A0ABW1L530</accession>
<keyword evidence="2" id="KW-0012">Acyltransferase</keyword>
<dbReference type="InterPro" id="IPR052829">
    <property type="entry name" value="N-acetyltransferase_domain"/>
</dbReference>
<dbReference type="CDD" id="cd04301">
    <property type="entry name" value="NAT_SF"/>
    <property type="match status" value="1"/>
</dbReference>
<reference evidence="3" key="1">
    <citation type="journal article" date="2019" name="Int. J. Syst. Evol. Microbiol.">
        <title>The Global Catalogue of Microorganisms (GCM) 10K type strain sequencing project: providing services to taxonomists for standard genome sequencing and annotation.</title>
        <authorList>
            <consortium name="The Broad Institute Genomics Platform"/>
            <consortium name="The Broad Institute Genome Sequencing Center for Infectious Disease"/>
            <person name="Wu L."/>
            <person name="Ma J."/>
        </authorList>
    </citation>
    <scope>NUCLEOTIDE SEQUENCE [LARGE SCALE GENOMIC DNA]</scope>
    <source>
        <strain evidence="3">CCUG 54527</strain>
    </source>
</reference>
<dbReference type="InterPro" id="IPR016181">
    <property type="entry name" value="Acyl_CoA_acyltransferase"/>
</dbReference>
<feature type="domain" description="N-acetyltransferase" evidence="1">
    <location>
        <begin position="3"/>
        <end position="155"/>
    </location>
</feature>
<evidence type="ECO:0000313" key="3">
    <source>
        <dbReference type="Proteomes" id="UP001596170"/>
    </source>
</evidence>
<dbReference type="EC" id="2.3.1.-" evidence="2"/>
<dbReference type="PROSITE" id="PS51186">
    <property type="entry name" value="GNAT"/>
    <property type="match status" value="1"/>
</dbReference>
<dbReference type="Pfam" id="PF00583">
    <property type="entry name" value="Acetyltransf_1"/>
    <property type="match status" value="1"/>
</dbReference>
<dbReference type="GO" id="GO:0016746">
    <property type="term" value="F:acyltransferase activity"/>
    <property type="evidence" value="ECO:0007669"/>
    <property type="project" value="UniProtKB-KW"/>
</dbReference>
<dbReference type="Proteomes" id="UP001596170">
    <property type="component" value="Unassembled WGS sequence"/>
</dbReference>
<dbReference type="PANTHER" id="PTHR43259">
    <property type="entry name" value="SPT10P"/>
    <property type="match status" value="1"/>
</dbReference>
<comment type="caution">
    <text evidence="2">The sequence shown here is derived from an EMBL/GenBank/DDBJ whole genome shotgun (WGS) entry which is preliminary data.</text>
</comment>
<organism evidence="2 3">
    <name type="scientific">Paenisporosarcina macmurdoensis</name>
    <dbReference type="NCBI Taxonomy" id="212659"/>
    <lineage>
        <taxon>Bacteria</taxon>
        <taxon>Bacillati</taxon>
        <taxon>Bacillota</taxon>
        <taxon>Bacilli</taxon>
        <taxon>Bacillales</taxon>
        <taxon>Caryophanaceae</taxon>
        <taxon>Paenisporosarcina</taxon>
    </lineage>
</organism>
<keyword evidence="2" id="KW-0808">Transferase</keyword>
<evidence type="ECO:0000313" key="2">
    <source>
        <dbReference type="EMBL" id="MFC6038764.1"/>
    </source>
</evidence>
<sequence length="155" mass="17998">MKLKFEKMNEEEFDNYLEFFIPDYAQDLSVNFVLPLDKAMEESKDLMNDLLPNKQNSDGQFLYNIHCTEQKEKVGMIWYSIQPDIDRAYIYHIYINEEFRKMGYASSVLLELEGMVKSSGITSLGLSVFGQNQHAYSLYKKLGYKTAAISMGKNI</sequence>
<proteinExistence type="predicted"/>
<dbReference type="SUPFAM" id="SSF55729">
    <property type="entry name" value="Acyl-CoA N-acyltransferases (Nat)"/>
    <property type="match status" value="1"/>
</dbReference>
<dbReference type="Gene3D" id="3.40.630.30">
    <property type="match status" value="1"/>
</dbReference>